<dbReference type="AlphaFoldDB" id="A0A8T0FVP1"/>
<evidence type="ECO:0000313" key="1">
    <source>
        <dbReference type="EMBL" id="KAF8792823.1"/>
    </source>
</evidence>
<reference evidence="1" key="2">
    <citation type="submission" date="2020-06" db="EMBL/GenBank/DDBJ databases">
        <authorList>
            <person name="Sheffer M."/>
        </authorList>
    </citation>
    <scope>NUCLEOTIDE SEQUENCE</scope>
</reference>
<keyword evidence="2" id="KW-1185">Reference proteome</keyword>
<reference evidence="1" key="1">
    <citation type="journal article" date="2020" name="bioRxiv">
        <title>Chromosome-level reference genome of the European wasp spider Argiope bruennichi: a resource for studies on range expansion and evolutionary adaptation.</title>
        <authorList>
            <person name="Sheffer M.M."/>
            <person name="Hoppe A."/>
            <person name="Krehenwinkel H."/>
            <person name="Uhl G."/>
            <person name="Kuss A.W."/>
            <person name="Jensen L."/>
            <person name="Jensen C."/>
            <person name="Gillespie R.G."/>
            <person name="Hoff K.J."/>
            <person name="Prost S."/>
        </authorList>
    </citation>
    <scope>NUCLEOTIDE SEQUENCE</scope>
</reference>
<organism evidence="1 2">
    <name type="scientific">Argiope bruennichi</name>
    <name type="common">Wasp spider</name>
    <name type="synonym">Aranea bruennichi</name>
    <dbReference type="NCBI Taxonomy" id="94029"/>
    <lineage>
        <taxon>Eukaryota</taxon>
        <taxon>Metazoa</taxon>
        <taxon>Ecdysozoa</taxon>
        <taxon>Arthropoda</taxon>
        <taxon>Chelicerata</taxon>
        <taxon>Arachnida</taxon>
        <taxon>Araneae</taxon>
        <taxon>Araneomorphae</taxon>
        <taxon>Entelegynae</taxon>
        <taxon>Araneoidea</taxon>
        <taxon>Araneidae</taxon>
        <taxon>Argiope</taxon>
    </lineage>
</organism>
<sequence>MDMKSVHKNRSHVCHVTMTSSELTRLEVGHLKANLAEKAIKTVIPSQHCPFADRTTSPRTFHAVRQCNKAISGAVKRQHFVIADEKIPVWWLVLATLVSTEKVGSRLLPLMMRRTSQGKVAPWPNSCHIGFEAIQKN</sequence>
<name>A0A8T0FVP1_ARGBR</name>
<comment type="caution">
    <text evidence="1">The sequence shown here is derived from an EMBL/GenBank/DDBJ whole genome shotgun (WGS) entry which is preliminary data.</text>
</comment>
<gene>
    <name evidence="1" type="ORF">HNY73_004376</name>
</gene>
<evidence type="ECO:0000313" key="2">
    <source>
        <dbReference type="Proteomes" id="UP000807504"/>
    </source>
</evidence>
<dbReference type="EMBL" id="JABXBU010000003">
    <property type="protein sequence ID" value="KAF8792823.1"/>
    <property type="molecule type" value="Genomic_DNA"/>
</dbReference>
<proteinExistence type="predicted"/>
<accession>A0A8T0FVP1</accession>
<dbReference type="Proteomes" id="UP000807504">
    <property type="component" value="Unassembled WGS sequence"/>
</dbReference>
<protein>
    <submittedName>
        <fullName evidence="1">Uncharacterized protein</fullName>
    </submittedName>
</protein>